<evidence type="ECO:0000256" key="2">
    <source>
        <dbReference type="ARBA" id="ARBA00023157"/>
    </source>
</evidence>
<evidence type="ECO:0000313" key="5">
    <source>
        <dbReference type="RefSeq" id="XP_011079002.1"/>
    </source>
</evidence>
<proteinExistence type="inferred from homology"/>
<dbReference type="PANTHER" id="PTHR31614">
    <property type="entry name" value="PROTEIN DOWNSTREAM OF FLC-RELATED"/>
    <property type="match status" value="1"/>
</dbReference>
<reference evidence="5" key="1">
    <citation type="submission" date="2025-08" db="UniProtKB">
        <authorList>
            <consortium name="RefSeq"/>
        </authorList>
    </citation>
    <scope>IDENTIFICATION</scope>
</reference>
<evidence type="ECO:0000256" key="1">
    <source>
        <dbReference type="ARBA" id="ARBA00010049"/>
    </source>
</evidence>
<dbReference type="PANTHER" id="PTHR31614:SF24">
    <property type="entry name" value="OLEE1-LIKE PROTEIN"/>
    <property type="match status" value="1"/>
</dbReference>
<dbReference type="GeneID" id="105162622"/>
<dbReference type="KEGG" id="sind:105162622"/>
<keyword evidence="4" id="KW-1185">Reference proteome</keyword>
<sequence>MARLTQVAIILAAAFCFLSLVDVADSHAPKFIVDGKVYCEVCRANFTNRYSEPMAGAKVKLECKNEVTESVTYTLEGETNEKGVYTLTAEGDHGEDLCAVTLLKSSMADCAEVPDEKPAAEVTLTLNNGFHDEFRHANPLTFTRKEALPECAELFKELEEAKKDE</sequence>
<feature type="chain" id="PRO_5026686984" evidence="3">
    <location>
        <begin position="27"/>
        <end position="165"/>
    </location>
</feature>
<dbReference type="InterPro" id="IPR006041">
    <property type="entry name" value="Pollen_Ole_e1_allergen"/>
</dbReference>
<dbReference type="OrthoDB" id="1888725at2759"/>
<name>A0A6I9T512_SESIN</name>
<evidence type="ECO:0000256" key="3">
    <source>
        <dbReference type="SAM" id="SignalP"/>
    </source>
</evidence>
<dbReference type="FunCoup" id="A0A6I9T512">
    <property type="interactions" value="140"/>
</dbReference>
<dbReference type="Gramene" id="SIN_1019928.t">
    <property type="protein sequence ID" value="SIN_1019928.t.cds1"/>
    <property type="gene ID" value="SIN_1019928"/>
</dbReference>
<dbReference type="Pfam" id="PF01190">
    <property type="entry name" value="Pollen_Ole_e_1"/>
    <property type="match status" value="1"/>
</dbReference>
<evidence type="ECO:0000313" key="4">
    <source>
        <dbReference type="Proteomes" id="UP000504604"/>
    </source>
</evidence>
<dbReference type="AlphaFoldDB" id="A0A6I9T512"/>
<comment type="similarity">
    <text evidence="1">Belongs to the Ole e I family.</text>
</comment>
<dbReference type="RefSeq" id="XP_011079002.1">
    <property type="nucleotide sequence ID" value="XM_011080700.2"/>
</dbReference>
<keyword evidence="2" id="KW-1015">Disulfide bond</keyword>
<feature type="signal peptide" evidence="3">
    <location>
        <begin position="1"/>
        <end position="26"/>
    </location>
</feature>
<organism evidence="4 5">
    <name type="scientific">Sesamum indicum</name>
    <name type="common">Oriental sesame</name>
    <name type="synonym">Sesamum orientale</name>
    <dbReference type="NCBI Taxonomy" id="4182"/>
    <lineage>
        <taxon>Eukaryota</taxon>
        <taxon>Viridiplantae</taxon>
        <taxon>Streptophyta</taxon>
        <taxon>Embryophyta</taxon>
        <taxon>Tracheophyta</taxon>
        <taxon>Spermatophyta</taxon>
        <taxon>Magnoliopsida</taxon>
        <taxon>eudicotyledons</taxon>
        <taxon>Gunneridae</taxon>
        <taxon>Pentapetalae</taxon>
        <taxon>asterids</taxon>
        <taxon>lamiids</taxon>
        <taxon>Lamiales</taxon>
        <taxon>Pedaliaceae</taxon>
        <taxon>Sesamum</taxon>
    </lineage>
</organism>
<accession>A0A6I9T512</accession>
<gene>
    <name evidence="5" type="primary">LOC105162622</name>
</gene>
<protein>
    <submittedName>
        <fullName evidence="5">Olee1-like protein</fullName>
    </submittedName>
</protein>
<dbReference type="Proteomes" id="UP000504604">
    <property type="component" value="Linkage group LG5"/>
</dbReference>
<dbReference type="InParanoid" id="A0A6I9T512"/>
<keyword evidence="3" id="KW-0732">Signal</keyword>